<dbReference type="AlphaFoldDB" id="X1VFV6"/>
<proteinExistence type="predicted"/>
<organism evidence="2">
    <name type="scientific">marine sediment metagenome</name>
    <dbReference type="NCBI Taxonomy" id="412755"/>
    <lineage>
        <taxon>unclassified sequences</taxon>
        <taxon>metagenomes</taxon>
        <taxon>ecological metagenomes</taxon>
    </lineage>
</organism>
<feature type="region of interest" description="Disordered" evidence="1">
    <location>
        <begin position="66"/>
        <end position="93"/>
    </location>
</feature>
<comment type="caution">
    <text evidence="2">The sequence shown here is derived from an EMBL/GenBank/DDBJ whole genome shotgun (WGS) entry which is preliminary data.</text>
</comment>
<dbReference type="EMBL" id="BARW01031755">
    <property type="protein sequence ID" value="GAJ05855.1"/>
    <property type="molecule type" value="Genomic_DNA"/>
</dbReference>
<sequence>ITGQKCVFLVKIIEEGTGYGKYEAVNISIMKPRIPFDYVENIDPPAIFPGQVGEVTVIPGRGVEDHNSLESGISGDVPIPDDPNRPDIDPDEPVEERTLTFGIVAEREGLIRTKMVTVNVTQGQDEFAALASDYRDRFVPWLAMNYRGLGITEETEWRGTIIRPNIVVVMYYLFFSEQWEMGLRWHVTIPPYDYAEIYLRRRDSDLSSTHAFKIFSLDAQEEPQVVVLPQEGIWR</sequence>
<protein>
    <submittedName>
        <fullName evidence="2">Uncharacterized protein</fullName>
    </submittedName>
</protein>
<feature type="non-terminal residue" evidence="2">
    <location>
        <position position="1"/>
    </location>
</feature>
<evidence type="ECO:0000313" key="2">
    <source>
        <dbReference type="EMBL" id="GAJ05855.1"/>
    </source>
</evidence>
<reference evidence="2" key="1">
    <citation type="journal article" date="2014" name="Front. Microbiol.">
        <title>High frequency of phylogenetically diverse reductive dehalogenase-homologous genes in deep subseafloor sedimentary metagenomes.</title>
        <authorList>
            <person name="Kawai M."/>
            <person name="Futagami T."/>
            <person name="Toyoda A."/>
            <person name="Takaki Y."/>
            <person name="Nishi S."/>
            <person name="Hori S."/>
            <person name="Arai W."/>
            <person name="Tsubouchi T."/>
            <person name="Morono Y."/>
            <person name="Uchiyama I."/>
            <person name="Ito T."/>
            <person name="Fujiyama A."/>
            <person name="Inagaki F."/>
            <person name="Takami H."/>
        </authorList>
    </citation>
    <scope>NUCLEOTIDE SEQUENCE</scope>
    <source>
        <strain evidence="2">Expedition CK06-06</strain>
    </source>
</reference>
<accession>X1VFV6</accession>
<gene>
    <name evidence="2" type="ORF">S12H4_50428</name>
</gene>
<name>X1VFV6_9ZZZZ</name>
<evidence type="ECO:0000256" key="1">
    <source>
        <dbReference type="SAM" id="MobiDB-lite"/>
    </source>
</evidence>